<reference evidence="2 3" key="1">
    <citation type="submission" date="2024-09" db="EMBL/GenBank/DDBJ databases">
        <authorList>
            <person name="Sun Q."/>
            <person name="Mori K."/>
        </authorList>
    </citation>
    <scope>NUCLEOTIDE SEQUENCE [LARGE SCALE GENOMIC DNA]</scope>
    <source>
        <strain evidence="2 3">CCM 7415</strain>
    </source>
</reference>
<feature type="transmembrane region" description="Helical" evidence="1">
    <location>
        <begin position="46"/>
        <end position="64"/>
    </location>
</feature>
<sequence length="85" mass="9757">MTDSRRARSSRRRDTPRILAITSQAVGFILIILFETLLPEPLIRPAQGITLAVMLAAALWSALLRRYHRNRSLKQRDHGSCHEHE</sequence>
<keyword evidence="1" id="KW-0472">Membrane</keyword>
<keyword evidence="3" id="KW-1185">Reference proteome</keyword>
<dbReference type="RefSeq" id="WP_019951412.1">
    <property type="nucleotide sequence ID" value="NZ_JBHLVX010000050.1"/>
</dbReference>
<keyword evidence="1" id="KW-1133">Transmembrane helix</keyword>
<protein>
    <submittedName>
        <fullName evidence="2">Uncharacterized protein</fullName>
    </submittedName>
</protein>
<dbReference type="EMBL" id="JBHLVX010000050">
    <property type="protein sequence ID" value="MFC0268968.1"/>
    <property type="molecule type" value="Genomic_DNA"/>
</dbReference>
<evidence type="ECO:0000313" key="2">
    <source>
        <dbReference type="EMBL" id="MFC0268968.1"/>
    </source>
</evidence>
<organism evidence="2 3">
    <name type="scientific">Kushneria aurantia</name>
    <dbReference type="NCBI Taxonomy" id="504092"/>
    <lineage>
        <taxon>Bacteria</taxon>
        <taxon>Pseudomonadati</taxon>
        <taxon>Pseudomonadota</taxon>
        <taxon>Gammaproteobacteria</taxon>
        <taxon>Oceanospirillales</taxon>
        <taxon>Halomonadaceae</taxon>
        <taxon>Kushneria</taxon>
    </lineage>
</organism>
<gene>
    <name evidence="2" type="ORF">ACFFHW_13395</name>
</gene>
<evidence type="ECO:0000313" key="3">
    <source>
        <dbReference type="Proteomes" id="UP001589814"/>
    </source>
</evidence>
<name>A0ABV6G5N3_9GAMM</name>
<evidence type="ECO:0000256" key="1">
    <source>
        <dbReference type="SAM" id="Phobius"/>
    </source>
</evidence>
<dbReference type="Proteomes" id="UP001589814">
    <property type="component" value="Unassembled WGS sequence"/>
</dbReference>
<comment type="caution">
    <text evidence="2">The sequence shown here is derived from an EMBL/GenBank/DDBJ whole genome shotgun (WGS) entry which is preliminary data.</text>
</comment>
<keyword evidence="1" id="KW-0812">Transmembrane</keyword>
<accession>A0ABV6G5N3</accession>
<proteinExistence type="predicted"/>
<feature type="transmembrane region" description="Helical" evidence="1">
    <location>
        <begin position="15"/>
        <end position="34"/>
    </location>
</feature>